<organism evidence="1 2">
    <name type="scientific">Dubosiella muris</name>
    <dbReference type="NCBI Taxonomy" id="3038133"/>
    <lineage>
        <taxon>Bacteria</taxon>
        <taxon>Bacillati</taxon>
        <taxon>Bacillota</taxon>
        <taxon>Erysipelotrichia</taxon>
        <taxon>Erysipelotrichales</taxon>
        <taxon>Erysipelotrichaceae</taxon>
        <taxon>Dubosiella</taxon>
    </lineage>
</organism>
<sequence>MINRVVLVGRLTKDPELRKTQSGTSVVSYTIAVNRRSQTPGQPDADFISCVAWNKTAELMAQYLHKGSLIGVEGRIQTRNYENQQGQRVYVTEVVTDNVQFLEPKNAQPQQNAYNSYGNSNSYNSYSQPQPAPVNPYAQPVDDGFSSAFDANDTLDIASDDLPF</sequence>
<proteinExistence type="predicted"/>
<dbReference type="EMBL" id="SRYG01000022">
    <property type="protein sequence ID" value="TGY65137.1"/>
    <property type="molecule type" value="Genomic_DNA"/>
</dbReference>
<gene>
    <name evidence="1" type="primary">ssb</name>
    <name evidence="1" type="ORF">E5336_10095</name>
</gene>
<keyword evidence="2" id="KW-1185">Reference proteome</keyword>
<evidence type="ECO:0000313" key="1">
    <source>
        <dbReference type="EMBL" id="TGY65137.1"/>
    </source>
</evidence>
<reference evidence="1" key="1">
    <citation type="submission" date="2019-04" db="EMBL/GenBank/DDBJ databases">
        <title>Microbes associate with the intestines of laboratory mice.</title>
        <authorList>
            <person name="Navarre W."/>
            <person name="Wong E."/>
            <person name="Huang K."/>
            <person name="Tropini C."/>
            <person name="Ng K."/>
            <person name="Yu B."/>
        </authorList>
    </citation>
    <scope>NUCLEOTIDE SEQUENCE</scope>
    <source>
        <strain evidence="1">NM09_H32</strain>
    </source>
</reference>
<dbReference type="Proteomes" id="UP000308836">
    <property type="component" value="Unassembled WGS sequence"/>
</dbReference>
<name>A0AC61R5L0_9FIRM</name>
<comment type="caution">
    <text evidence="1">The sequence shown here is derived from an EMBL/GenBank/DDBJ whole genome shotgun (WGS) entry which is preliminary data.</text>
</comment>
<protein>
    <submittedName>
        <fullName evidence="1">Single-stranded DNA-binding protein</fullName>
    </submittedName>
</protein>
<accession>A0AC61R5L0</accession>
<evidence type="ECO:0000313" key="2">
    <source>
        <dbReference type="Proteomes" id="UP000308836"/>
    </source>
</evidence>
<keyword evidence="1" id="KW-0238">DNA-binding</keyword>